<organism evidence="1 2">
    <name type="scientific">Streptosporangium amethystogenes subsp. fukuiense</name>
    <dbReference type="NCBI Taxonomy" id="698418"/>
    <lineage>
        <taxon>Bacteria</taxon>
        <taxon>Bacillati</taxon>
        <taxon>Actinomycetota</taxon>
        <taxon>Actinomycetes</taxon>
        <taxon>Streptosporangiales</taxon>
        <taxon>Streptosporangiaceae</taxon>
        <taxon>Streptosporangium</taxon>
    </lineage>
</organism>
<reference evidence="2" key="1">
    <citation type="journal article" date="2019" name="Int. J. Syst. Evol. Microbiol.">
        <title>The Global Catalogue of Microorganisms (GCM) 10K type strain sequencing project: providing services to taxonomists for standard genome sequencing and annotation.</title>
        <authorList>
            <consortium name="The Broad Institute Genomics Platform"/>
            <consortium name="The Broad Institute Genome Sequencing Center for Infectious Disease"/>
            <person name="Wu L."/>
            <person name="Ma J."/>
        </authorList>
    </citation>
    <scope>NUCLEOTIDE SEQUENCE [LARGE SCALE GENOMIC DNA]</scope>
    <source>
        <strain evidence="2">JCM 10083</strain>
    </source>
</reference>
<evidence type="ECO:0000313" key="2">
    <source>
        <dbReference type="Proteomes" id="UP001596514"/>
    </source>
</evidence>
<accession>A0ABW2T8T5</accession>
<comment type="caution">
    <text evidence="1">The sequence shown here is derived from an EMBL/GenBank/DDBJ whole genome shotgun (WGS) entry which is preliminary data.</text>
</comment>
<dbReference type="Proteomes" id="UP001596514">
    <property type="component" value="Unassembled WGS sequence"/>
</dbReference>
<dbReference type="EMBL" id="JBHTEE010000001">
    <property type="protein sequence ID" value="MFC7604864.1"/>
    <property type="molecule type" value="Genomic_DNA"/>
</dbReference>
<dbReference type="RefSeq" id="WP_343971436.1">
    <property type="nucleotide sequence ID" value="NZ_BAAAGK010000089.1"/>
</dbReference>
<protein>
    <submittedName>
        <fullName evidence="1">Alpha/beta fold hydrolase</fullName>
    </submittedName>
</protein>
<name>A0ABW2T8T5_9ACTN</name>
<dbReference type="GO" id="GO:0016787">
    <property type="term" value="F:hydrolase activity"/>
    <property type="evidence" value="ECO:0007669"/>
    <property type="project" value="UniProtKB-KW"/>
</dbReference>
<proteinExistence type="predicted"/>
<dbReference type="InterPro" id="IPR029058">
    <property type="entry name" value="AB_hydrolase_fold"/>
</dbReference>
<sequence length="87" mass="9812">MTLRHRTVQRSTDCEIHHWTGDSGDQSPIVLTHGATLDHRTWEPQAEAFAARYRILLGDVRGHGSSDFFNSTVLRFPAEHGLDSPED</sequence>
<dbReference type="SUPFAM" id="SSF53474">
    <property type="entry name" value="alpha/beta-Hydrolases"/>
    <property type="match status" value="1"/>
</dbReference>
<gene>
    <name evidence="1" type="ORF">ACFQVD_32630</name>
</gene>
<dbReference type="Gene3D" id="3.40.50.1820">
    <property type="entry name" value="alpha/beta hydrolase"/>
    <property type="match status" value="1"/>
</dbReference>
<keyword evidence="2" id="KW-1185">Reference proteome</keyword>
<evidence type="ECO:0000313" key="1">
    <source>
        <dbReference type="EMBL" id="MFC7604864.1"/>
    </source>
</evidence>
<keyword evidence="1" id="KW-0378">Hydrolase</keyword>